<evidence type="ECO:0000256" key="2">
    <source>
        <dbReference type="ARBA" id="ARBA00023315"/>
    </source>
</evidence>
<gene>
    <name evidence="4" type="ORF">SAMN04488056_101639</name>
</gene>
<evidence type="ECO:0000256" key="1">
    <source>
        <dbReference type="ARBA" id="ARBA00022679"/>
    </source>
</evidence>
<sequence length="186" mass="20952">MGNDKKAKGASQGEQALDALPLSIRPILPHDVEAATLCGLEAWQSTIRVCLEAFSHDQFIALQEAFRLYLCSFASGAVEAGERIIVAELDGAVLGFCGYDNHKGYLSDLWVSPVWQGKGVAQALMDEARSTMLDQGRRFLTLEVLAQNHRAFAFYKKQGFVETKRRVKYDPVLKRRLMKIWMMQRL</sequence>
<dbReference type="Proteomes" id="UP000199236">
    <property type="component" value="Unassembled WGS sequence"/>
</dbReference>
<dbReference type="InterPro" id="IPR016181">
    <property type="entry name" value="Acyl_CoA_acyltransferase"/>
</dbReference>
<dbReference type="Gene3D" id="3.40.630.30">
    <property type="match status" value="1"/>
</dbReference>
<keyword evidence="1 4" id="KW-0808">Transferase</keyword>
<dbReference type="AlphaFoldDB" id="A0A1I5AXF8"/>
<evidence type="ECO:0000313" key="4">
    <source>
        <dbReference type="EMBL" id="SFN66919.1"/>
    </source>
</evidence>
<evidence type="ECO:0000313" key="5">
    <source>
        <dbReference type="Proteomes" id="UP000199236"/>
    </source>
</evidence>
<accession>A0A1I5AXF8</accession>
<keyword evidence="5" id="KW-1185">Reference proteome</keyword>
<protein>
    <submittedName>
        <fullName evidence="4">Ribosomal-protein-alanine N-acetyltransferase</fullName>
    </submittedName>
</protein>
<dbReference type="InterPro" id="IPR050832">
    <property type="entry name" value="Bact_Acetyltransf"/>
</dbReference>
<dbReference type="Pfam" id="PF00583">
    <property type="entry name" value="Acetyltransf_1"/>
    <property type="match status" value="1"/>
</dbReference>
<dbReference type="GO" id="GO:0016747">
    <property type="term" value="F:acyltransferase activity, transferring groups other than amino-acyl groups"/>
    <property type="evidence" value="ECO:0007669"/>
    <property type="project" value="InterPro"/>
</dbReference>
<keyword evidence="2" id="KW-0012">Acyltransferase</keyword>
<feature type="domain" description="N-acetyltransferase" evidence="3">
    <location>
        <begin position="22"/>
        <end position="186"/>
    </location>
</feature>
<dbReference type="EMBL" id="FOVR01000001">
    <property type="protein sequence ID" value="SFN66919.1"/>
    <property type="molecule type" value="Genomic_DNA"/>
</dbReference>
<dbReference type="InterPro" id="IPR000182">
    <property type="entry name" value="GNAT_dom"/>
</dbReference>
<dbReference type="SUPFAM" id="SSF55729">
    <property type="entry name" value="Acyl-CoA N-acyltransferases (Nat)"/>
    <property type="match status" value="1"/>
</dbReference>
<dbReference type="PANTHER" id="PTHR43877">
    <property type="entry name" value="AMINOALKYLPHOSPHONATE N-ACETYLTRANSFERASE-RELATED-RELATED"/>
    <property type="match status" value="1"/>
</dbReference>
<dbReference type="STRING" id="655353.SAMN04488056_101639"/>
<name>A0A1I5AXF8_9HYPH</name>
<dbReference type="PROSITE" id="PS51186">
    <property type="entry name" value="GNAT"/>
    <property type="match status" value="1"/>
</dbReference>
<reference evidence="4 5" key="1">
    <citation type="submission" date="2016-10" db="EMBL/GenBank/DDBJ databases">
        <authorList>
            <person name="de Groot N.N."/>
        </authorList>
    </citation>
    <scope>NUCLEOTIDE SEQUENCE [LARGE SCALE GENOMIC DNA]</scope>
    <source>
        <strain evidence="4 5">CGMCC 1.9157</strain>
    </source>
</reference>
<evidence type="ECO:0000259" key="3">
    <source>
        <dbReference type="PROSITE" id="PS51186"/>
    </source>
</evidence>
<dbReference type="PANTHER" id="PTHR43877:SF2">
    <property type="entry name" value="AMINOALKYLPHOSPHONATE N-ACETYLTRANSFERASE-RELATED"/>
    <property type="match status" value="1"/>
</dbReference>
<organism evidence="4 5">
    <name type="scientific">Cohaesibacter marisflavi</name>
    <dbReference type="NCBI Taxonomy" id="655353"/>
    <lineage>
        <taxon>Bacteria</taxon>
        <taxon>Pseudomonadati</taxon>
        <taxon>Pseudomonadota</taxon>
        <taxon>Alphaproteobacteria</taxon>
        <taxon>Hyphomicrobiales</taxon>
        <taxon>Cohaesibacteraceae</taxon>
    </lineage>
</organism>
<dbReference type="CDD" id="cd04301">
    <property type="entry name" value="NAT_SF"/>
    <property type="match status" value="1"/>
</dbReference>
<proteinExistence type="predicted"/>